<evidence type="ECO:0000256" key="1">
    <source>
        <dbReference type="SAM" id="SignalP"/>
    </source>
</evidence>
<accession>A0A7Y9FCV5</accession>
<dbReference type="EMBL" id="JACCBK010000001">
    <property type="protein sequence ID" value="NYD84940.1"/>
    <property type="molecule type" value="Genomic_DNA"/>
</dbReference>
<feature type="chain" id="PRO_5039013792" description="DUF4352 domain-containing protein" evidence="1">
    <location>
        <begin position="30"/>
        <end position="192"/>
    </location>
</feature>
<name>A0A7Y9FCV5_9CELL</name>
<evidence type="ECO:0000313" key="5">
    <source>
        <dbReference type="Proteomes" id="UP000618382"/>
    </source>
</evidence>
<keyword evidence="1" id="KW-0732">Signal</keyword>
<proteinExistence type="predicted"/>
<evidence type="ECO:0000313" key="3">
    <source>
        <dbReference type="EMBL" id="NYD84940.1"/>
    </source>
</evidence>
<keyword evidence="5" id="KW-1185">Reference proteome</keyword>
<evidence type="ECO:0000313" key="2">
    <source>
        <dbReference type="EMBL" id="GIG32010.1"/>
    </source>
</evidence>
<dbReference type="Proteomes" id="UP000618382">
    <property type="component" value="Unassembled WGS sequence"/>
</dbReference>
<organism evidence="3 4">
    <name type="scientific">Cellulomonas oligotrophica</name>
    <dbReference type="NCBI Taxonomy" id="931536"/>
    <lineage>
        <taxon>Bacteria</taxon>
        <taxon>Bacillati</taxon>
        <taxon>Actinomycetota</taxon>
        <taxon>Actinomycetes</taxon>
        <taxon>Micrococcales</taxon>
        <taxon>Cellulomonadaceae</taxon>
        <taxon>Cellulomonas</taxon>
    </lineage>
</organism>
<protein>
    <recommendedName>
        <fullName evidence="6">DUF4352 domain-containing protein</fullName>
    </recommendedName>
</protein>
<gene>
    <name evidence="3" type="ORF">BKA21_000489</name>
    <name evidence="2" type="ORF">Col01nite_11690</name>
</gene>
<dbReference type="Proteomes" id="UP000577956">
    <property type="component" value="Unassembled WGS sequence"/>
</dbReference>
<dbReference type="EMBL" id="BONN01000002">
    <property type="protein sequence ID" value="GIG32010.1"/>
    <property type="molecule type" value="Genomic_DNA"/>
</dbReference>
<evidence type="ECO:0008006" key="6">
    <source>
        <dbReference type="Google" id="ProtNLM"/>
    </source>
</evidence>
<dbReference type="PROSITE" id="PS51257">
    <property type="entry name" value="PROKAR_LIPOPROTEIN"/>
    <property type="match status" value="1"/>
</dbReference>
<reference evidence="3 4" key="1">
    <citation type="submission" date="2020-07" db="EMBL/GenBank/DDBJ databases">
        <title>Sequencing the genomes of 1000 actinobacteria strains.</title>
        <authorList>
            <person name="Klenk H.-P."/>
        </authorList>
    </citation>
    <scope>NUCLEOTIDE SEQUENCE [LARGE SCALE GENOMIC DNA]</scope>
    <source>
        <strain evidence="3 4">DSM 24482</strain>
    </source>
</reference>
<evidence type="ECO:0000313" key="4">
    <source>
        <dbReference type="Proteomes" id="UP000577956"/>
    </source>
</evidence>
<dbReference type="AlphaFoldDB" id="A0A7Y9FCV5"/>
<comment type="caution">
    <text evidence="3">The sequence shown here is derived from an EMBL/GenBank/DDBJ whole genome shotgun (WGS) entry which is preliminary data.</text>
</comment>
<dbReference type="RefSeq" id="WP_170208988.1">
    <property type="nucleotide sequence ID" value="NZ_BAABFI010000003.1"/>
</dbReference>
<reference evidence="2 5" key="2">
    <citation type="submission" date="2021-01" db="EMBL/GenBank/DDBJ databases">
        <title>Whole genome shotgun sequence of Cellulomonas oligotrophica NBRC 109435.</title>
        <authorList>
            <person name="Komaki H."/>
            <person name="Tamura T."/>
        </authorList>
    </citation>
    <scope>NUCLEOTIDE SEQUENCE [LARGE SCALE GENOMIC DNA]</scope>
    <source>
        <strain evidence="2 5">NBRC 109435</strain>
    </source>
</reference>
<feature type="signal peptide" evidence="1">
    <location>
        <begin position="1"/>
        <end position="29"/>
    </location>
</feature>
<sequence length="192" mass="20385">MRPPVLRTRSAAAVAGLATLALLSGCSFGAADDTTGGSGGSAQSASGEGSDARVDEIDAEDVLISETFPLVSNPDDTTTIGVQSLTVEGKTMVLRLIVTPDFASMSNSDEIRLYDAFDDTYDPVLIDRENLKEYSVINEAGTAFAAPYTRETPNGTPTLAWFAFAAPEDDIATIDLLVHPDWPELLDIPITR</sequence>